<evidence type="ECO:0000313" key="1">
    <source>
        <dbReference type="EMBL" id="KOX74456.1"/>
    </source>
</evidence>
<dbReference type="EMBL" id="KQ435789">
    <property type="protein sequence ID" value="KOX74456.1"/>
    <property type="molecule type" value="Genomic_DNA"/>
</dbReference>
<sequence>MTTVESHGSSFLRVLSFFIYEAGGNDTSGQNRGAYLGPRVPRRPFPSPFNIL</sequence>
<gene>
    <name evidence="1" type="ORF">WN51_00439</name>
</gene>
<protein>
    <submittedName>
        <fullName evidence="1">Uncharacterized protein</fullName>
    </submittedName>
</protein>
<keyword evidence="2" id="KW-1185">Reference proteome</keyword>
<reference evidence="1 2" key="1">
    <citation type="submission" date="2015-07" db="EMBL/GenBank/DDBJ databases">
        <title>The genome of Melipona quadrifasciata.</title>
        <authorList>
            <person name="Pan H."/>
            <person name="Kapheim K."/>
        </authorList>
    </citation>
    <scope>NUCLEOTIDE SEQUENCE [LARGE SCALE GENOMIC DNA]</scope>
    <source>
        <strain evidence="1">0111107301</strain>
        <tissue evidence="1">Whole body</tissue>
    </source>
</reference>
<accession>A0A0M9A1G4</accession>
<organism evidence="1 2">
    <name type="scientific">Melipona quadrifasciata</name>
    <dbReference type="NCBI Taxonomy" id="166423"/>
    <lineage>
        <taxon>Eukaryota</taxon>
        <taxon>Metazoa</taxon>
        <taxon>Ecdysozoa</taxon>
        <taxon>Arthropoda</taxon>
        <taxon>Hexapoda</taxon>
        <taxon>Insecta</taxon>
        <taxon>Pterygota</taxon>
        <taxon>Neoptera</taxon>
        <taxon>Endopterygota</taxon>
        <taxon>Hymenoptera</taxon>
        <taxon>Apocrita</taxon>
        <taxon>Aculeata</taxon>
        <taxon>Apoidea</taxon>
        <taxon>Anthophila</taxon>
        <taxon>Apidae</taxon>
        <taxon>Melipona</taxon>
    </lineage>
</organism>
<name>A0A0M9A1G4_9HYME</name>
<dbReference type="Proteomes" id="UP000053105">
    <property type="component" value="Unassembled WGS sequence"/>
</dbReference>
<evidence type="ECO:0000313" key="2">
    <source>
        <dbReference type="Proteomes" id="UP000053105"/>
    </source>
</evidence>
<proteinExistence type="predicted"/>
<dbReference type="AlphaFoldDB" id="A0A0M9A1G4"/>